<dbReference type="EMBL" id="HBIW01001613">
    <property type="protein sequence ID" value="CAE0685949.1"/>
    <property type="molecule type" value="Transcribed_RNA"/>
</dbReference>
<dbReference type="Gene3D" id="3.10.450.50">
    <property type="match status" value="1"/>
</dbReference>
<protein>
    <submittedName>
        <fullName evidence="2">Uncharacterized protein</fullName>
    </submittedName>
</protein>
<proteinExistence type="predicted"/>
<feature type="signal peptide" evidence="1">
    <location>
        <begin position="1"/>
        <end position="19"/>
    </location>
</feature>
<dbReference type="SUPFAM" id="SSF54427">
    <property type="entry name" value="NTF2-like"/>
    <property type="match status" value="1"/>
</dbReference>
<gene>
    <name evidence="2" type="ORF">PCAL00307_LOCUS1383</name>
    <name evidence="3" type="ORF">PECAL_3P22040</name>
</gene>
<evidence type="ECO:0000313" key="4">
    <source>
        <dbReference type="Proteomes" id="UP000789595"/>
    </source>
</evidence>
<sequence length="252" mass="27554">MRTLSLAALLSLAGSFQHATPLRRPHTLRALLEVTDQYGFVDEAATLQANRDRTGFPIAPDDLIARAKEVIVKNQNLQDPAVFDDSIYADNFRFVAPFVGGATSTTGEKIGFTKAEFLASLRSFDLLKAFPNLNNRYHAFRVDVFEPNRVWFQTRAKATHTGELMGAAATGKALELPPEALSMTFNEDGQVELFTVGYVIDRTAGNTGGLGGAFGYFWGTGNPLPFPECQPFKGSLQLRLLGALQKLLPTPE</sequence>
<name>A0A7S3ZKE1_9STRA</name>
<dbReference type="Proteomes" id="UP000789595">
    <property type="component" value="Unassembled WGS sequence"/>
</dbReference>
<accession>A0A7S3ZKE1</accession>
<reference evidence="2" key="1">
    <citation type="submission" date="2021-01" db="EMBL/GenBank/DDBJ databases">
        <authorList>
            <person name="Corre E."/>
            <person name="Pelletier E."/>
            <person name="Niang G."/>
            <person name="Scheremetjew M."/>
            <person name="Finn R."/>
            <person name="Kale V."/>
            <person name="Holt S."/>
            <person name="Cochrane G."/>
            <person name="Meng A."/>
            <person name="Brown T."/>
            <person name="Cohen L."/>
        </authorList>
    </citation>
    <scope>NUCLEOTIDE SEQUENCE</scope>
    <source>
        <strain evidence="2">CCMP1756</strain>
    </source>
</reference>
<dbReference type="OrthoDB" id="199820at2759"/>
<feature type="chain" id="PRO_5036212183" evidence="1">
    <location>
        <begin position="20"/>
        <end position="252"/>
    </location>
</feature>
<evidence type="ECO:0000313" key="3">
    <source>
        <dbReference type="EMBL" id="CAH0372221.1"/>
    </source>
</evidence>
<organism evidence="2">
    <name type="scientific">Pelagomonas calceolata</name>
    <dbReference type="NCBI Taxonomy" id="35677"/>
    <lineage>
        <taxon>Eukaryota</taxon>
        <taxon>Sar</taxon>
        <taxon>Stramenopiles</taxon>
        <taxon>Ochrophyta</taxon>
        <taxon>Pelagophyceae</taxon>
        <taxon>Pelagomonadales</taxon>
        <taxon>Pelagomonadaceae</taxon>
        <taxon>Pelagomonas</taxon>
    </lineage>
</organism>
<dbReference type="InterPro" id="IPR032710">
    <property type="entry name" value="NTF2-like_dom_sf"/>
</dbReference>
<keyword evidence="4" id="KW-1185">Reference proteome</keyword>
<evidence type="ECO:0000313" key="2">
    <source>
        <dbReference type="EMBL" id="CAE0685949.1"/>
    </source>
</evidence>
<evidence type="ECO:0000256" key="1">
    <source>
        <dbReference type="SAM" id="SignalP"/>
    </source>
</evidence>
<keyword evidence="1" id="KW-0732">Signal</keyword>
<dbReference type="AlphaFoldDB" id="A0A7S3ZKE1"/>
<dbReference type="EMBL" id="CAKKNE010000003">
    <property type="protein sequence ID" value="CAH0372221.1"/>
    <property type="molecule type" value="Genomic_DNA"/>
</dbReference>
<reference evidence="3" key="2">
    <citation type="submission" date="2021-11" db="EMBL/GenBank/DDBJ databases">
        <authorList>
            <consortium name="Genoscope - CEA"/>
            <person name="William W."/>
        </authorList>
    </citation>
    <scope>NUCLEOTIDE SEQUENCE</scope>
</reference>